<accession>A0ABN7V335</accession>
<gene>
    <name evidence="1" type="ORF">GMARGA_LOCUS13800</name>
</gene>
<evidence type="ECO:0000313" key="1">
    <source>
        <dbReference type="EMBL" id="CAG8724380.1"/>
    </source>
</evidence>
<organism evidence="1 2">
    <name type="scientific">Gigaspora margarita</name>
    <dbReference type="NCBI Taxonomy" id="4874"/>
    <lineage>
        <taxon>Eukaryota</taxon>
        <taxon>Fungi</taxon>
        <taxon>Fungi incertae sedis</taxon>
        <taxon>Mucoromycota</taxon>
        <taxon>Glomeromycotina</taxon>
        <taxon>Glomeromycetes</taxon>
        <taxon>Diversisporales</taxon>
        <taxon>Gigasporaceae</taxon>
        <taxon>Gigaspora</taxon>
    </lineage>
</organism>
<comment type="caution">
    <text evidence="1">The sequence shown here is derived from an EMBL/GenBank/DDBJ whole genome shotgun (WGS) entry which is preliminary data.</text>
</comment>
<name>A0ABN7V335_GIGMA</name>
<dbReference type="Proteomes" id="UP000789901">
    <property type="component" value="Unassembled WGS sequence"/>
</dbReference>
<evidence type="ECO:0000313" key="2">
    <source>
        <dbReference type="Proteomes" id="UP000789901"/>
    </source>
</evidence>
<protein>
    <submittedName>
        <fullName evidence="1">16303_t:CDS:1</fullName>
    </submittedName>
</protein>
<keyword evidence="2" id="KW-1185">Reference proteome</keyword>
<sequence>TIRSLSNNTFDHYFFNGSIPSAEALKQNYLEPVYEKHISIVKSEFFGKPVAIIVDETMDDCARSIVNILFNYQNLTKLVLVDFLNEVNNTIVGQVILRTLIEWSIPFNAP</sequence>
<dbReference type="EMBL" id="CAJVQB010008897">
    <property type="protein sequence ID" value="CAG8724380.1"/>
    <property type="molecule type" value="Genomic_DNA"/>
</dbReference>
<feature type="non-terminal residue" evidence="1">
    <location>
        <position position="1"/>
    </location>
</feature>
<reference evidence="1 2" key="1">
    <citation type="submission" date="2021-06" db="EMBL/GenBank/DDBJ databases">
        <authorList>
            <person name="Kallberg Y."/>
            <person name="Tangrot J."/>
            <person name="Rosling A."/>
        </authorList>
    </citation>
    <scope>NUCLEOTIDE SEQUENCE [LARGE SCALE GENOMIC DNA]</scope>
    <source>
        <strain evidence="1 2">120-4 pot B 10/14</strain>
    </source>
</reference>
<proteinExistence type="predicted"/>